<dbReference type="Gene3D" id="1.10.10.60">
    <property type="entry name" value="Homeodomain-like"/>
    <property type="match status" value="1"/>
</dbReference>
<keyword evidence="1" id="KW-0175">Coiled coil</keyword>
<dbReference type="InterPro" id="IPR002514">
    <property type="entry name" value="Transposase_8"/>
</dbReference>
<dbReference type="AlphaFoldDB" id="A0A2A4GZV3"/>
<protein>
    <recommendedName>
        <fullName evidence="5">Transposase</fullName>
    </recommendedName>
</protein>
<dbReference type="GO" id="GO:0004803">
    <property type="term" value="F:transposase activity"/>
    <property type="evidence" value="ECO:0007669"/>
    <property type="project" value="InterPro"/>
</dbReference>
<evidence type="ECO:0000256" key="1">
    <source>
        <dbReference type="SAM" id="Coils"/>
    </source>
</evidence>
<dbReference type="SUPFAM" id="SSF46689">
    <property type="entry name" value="Homeodomain-like"/>
    <property type="match status" value="1"/>
</dbReference>
<proteinExistence type="predicted"/>
<dbReference type="InterPro" id="IPR051839">
    <property type="entry name" value="RD_transcriptional_regulator"/>
</dbReference>
<dbReference type="EMBL" id="MWUU01000002">
    <property type="protein sequence ID" value="PCF56887.1"/>
    <property type="molecule type" value="Genomic_DNA"/>
</dbReference>
<dbReference type="PANTHER" id="PTHR33215:SF13">
    <property type="entry name" value="PROTEIN DISTAL ANTENNA"/>
    <property type="match status" value="1"/>
</dbReference>
<dbReference type="InterPro" id="IPR009057">
    <property type="entry name" value="Homeodomain-like_sf"/>
</dbReference>
<name>A0A2A4GZV3_9STAP</name>
<sequence>MYNKRNQFIGVSVMARRKYDHSFKMEAIQLVESGRRASEVSRDLDIPIQTLTRWLSIYRKDGEKGFVGSGKRTSNKQAEADLEKRLRDLEEENKILKKAMHIFAKDQK</sequence>
<dbReference type="GO" id="GO:0006313">
    <property type="term" value="P:DNA transposition"/>
    <property type="evidence" value="ECO:0007669"/>
    <property type="project" value="InterPro"/>
</dbReference>
<accession>A0A2A4GZV3</accession>
<organism evidence="3 4">
    <name type="scientific">Staphylococcus delphini</name>
    <dbReference type="NCBI Taxonomy" id="53344"/>
    <lineage>
        <taxon>Bacteria</taxon>
        <taxon>Bacillati</taxon>
        <taxon>Bacillota</taxon>
        <taxon>Bacilli</taxon>
        <taxon>Bacillales</taxon>
        <taxon>Staphylococcaceae</taxon>
        <taxon>Staphylococcus</taxon>
        <taxon>Staphylococcus intermedius group</taxon>
    </lineage>
</organism>
<dbReference type="GO" id="GO:0003677">
    <property type="term" value="F:DNA binding"/>
    <property type="evidence" value="ECO:0007669"/>
    <property type="project" value="InterPro"/>
</dbReference>
<evidence type="ECO:0000313" key="2">
    <source>
        <dbReference type="EMBL" id="PCF56806.1"/>
    </source>
</evidence>
<gene>
    <name evidence="2" type="ORF">B5C08_01860</name>
    <name evidence="3" type="ORF">B5C08_02295</name>
</gene>
<dbReference type="PANTHER" id="PTHR33215">
    <property type="entry name" value="PROTEIN DISTAL ANTENNA"/>
    <property type="match status" value="1"/>
</dbReference>
<comment type="caution">
    <text evidence="3">The sequence shown here is derived from an EMBL/GenBank/DDBJ whole genome shotgun (WGS) entry which is preliminary data.</text>
</comment>
<reference evidence="3 4" key="1">
    <citation type="journal article" date="2017" name="PLoS ONE">
        <title>Development of a real-time PCR for detection of Staphylococcus pseudintermedius using a novel automated comparison of whole-genome sequences.</title>
        <authorList>
            <person name="Verstappen K.M."/>
            <person name="Huijbregts L."/>
            <person name="Spaninks M."/>
            <person name="Wagenaar J.A."/>
            <person name="Fluit A.C."/>
            <person name="Duim B."/>
        </authorList>
    </citation>
    <scope>NUCLEOTIDE SEQUENCE [LARGE SCALE GENOMIC DNA]</scope>
    <source>
        <strain evidence="3 4">215070706401-1</strain>
    </source>
</reference>
<evidence type="ECO:0000313" key="4">
    <source>
        <dbReference type="Proteomes" id="UP000218335"/>
    </source>
</evidence>
<dbReference type="Pfam" id="PF01527">
    <property type="entry name" value="HTH_Tnp_1"/>
    <property type="match status" value="1"/>
</dbReference>
<evidence type="ECO:0008006" key="5">
    <source>
        <dbReference type="Google" id="ProtNLM"/>
    </source>
</evidence>
<feature type="coiled-coil region" evidence="1">
    <location>
        <begin position="72"/>
        <end position="106"/>
    </location>
</feature>
<dbReference type="Proteomes" id="UP000218335">
    <property type="component" value="Unassembled WGS sequence"/>
</dbReference>
<evidence type="ECO:0000313" key="3">
    <source>
        <dbReference type="EMBL" id="PCF56887.1"/>
    </source>
</evidence>
<dbReference type="EMBL" id="MWUU01000002">
    <property type="protein sequence ID" value="PCF56806.1"/>
    <property type="molecule type" value="Genomic_DNA"/>
</dbReference>